<keyword evidence="7 15" id="KW-0479">Metal-binding</keyword>
<evidence type="ECO:0000259" key="18">
    <source>
        <dbReference type="PROSITE" id="PS50999"/>
    </source>
</evidence>
<dbReference type="SUPFAM" id="SSF81464">
    <property type="entry name" value="Cytochrome c oxidase subunit II-like, transmembrane region"/>
    <property type="match status" value="1"/>
</dbReference>
<evidence type="ECO:0000256" key="2">
    <source>
        <dbReference type="ARBA" id="ARBA00007866"/>
    </source>
</evidence>
<sequence>MSFWNQYNLIDPASPIQAQMTLFHDHALILLIGIFVLVAILGAKLIFNKLSSRYMYEAQTLEVVWTIMPAFFLVWLAIPSLRLLYLTDEQPLVGNVTKAIGHQWYWSYEAGNLNNEMNDSYMKSTDSLTLGDYRLLEADYHSVIPALMDNQIIVTSTDVIHSFAVPSLGVKVDAVPGRLNILNIFPSVTGVFYGQCSEICGANHSFMPIVVEAIPLEDYVNLSL</sequence>
<dbReference type="PANTHER" id="PTHR22888:SF9">
    <property type="entry name" value="CYTOCHROME C OXIDASE SUBUNIT 2"/>
    <property type="match status" value="1"/>
</dbReference>
<dbReference type="PROSITE" id="PS50999">
    <property type="entry name" value="COX2_TM"/>
    <property type="match status" value="1"/>
</dbReference>
<dbReference type="InterPro" id="IPR036257">
    <property type="entry name" value="Cyt_c_oxidase_su2_TM_sf"/>
</dbReference>
<evidence type="ECO:0000259" key="17">
    <source>
        <dbReference type="PROSITE" id="PS50857"/>
    </source>
</evidence>
<keyword evidence="15 19" id="KW-0496">Mitochondrion</keyword>
<dbReference type="Gene3D" id="1.10.287.90">
    <property type="match status" value="1"/>
</dbReference>
<evidence type="ECO:0000256" key="5">
    <source>
        <dbReference type="ARBA" id="ARBA00022660"/>
    </source>
</evidence>
<reference evidence="19" key="1">
    <citation type="submission" date="2018-12" db="EMBL/GenBank/DDBJ databases">
        <title>The Mitochondrial Genome of Oreohelix idahoensis.</title>
        <authorList>
            <person name="Linscott T.M."/>
            <person name="Parent C.E."/>
        </authorList>
    </citation>
    <scope>NUCLEOTIDE SEQUENCE</scope>
</reference>
<evidence type="ECO:0000256" key="3">
    <source>
        <dbReference type="ARBA" id="ARBA00015946"/>
    </source>
</evidence>
<dbReference type="InterPro" id="IPR008972">
    <property type="entry name" value="Cupredoxin"/>
</dbReference>
<evidence type="ECO:0000256" key="12">
    <source>
        <dbReference type="ARBA" id="ARBA00023008"/>
    </source>
</evidence>
<keyword evidence="10 15" id="KW-0249">Electron transport</keyword>
<evidence type="ECO:0000256" key="11">
    <source>
        <dbReference type="ARBA" id="ARBA00022989"/>
    </source>
</evidence>
<dbReference type="GeneID" id="40874278"/>
<dbReference type="SUPFAM" id="SSF49503">
    <property type="entry name" value="Cupredoxins"/>
    <property type="match status" value="1"/>
</dbReference>
<dbReference type="Pfam" id="PF00116">
    <property type="entry name" value="COX2"/>
    <property type="match status" value="1"/>
</dbReference>
<keyword evidence="15" id="KW-0999">Mitochondrion inner membrane</keyword>
<proteinExistence type="inferred from homology"/>
<dbReference type="EMBL" id="MK290736">
    <property type="protein sequence ID" value="QCW57651.1"/>
    <property type="molecule type" value="Genomic_DNA"/>
</dbReference>
<keyword evidence="11 16" id="KW-1133">Transmembrane helix</keyword>
<organism evidence="19">
    <name type="scientific">Oreohelix idahoensis</name>
    <dbReference type="NCBI Taxonomy" id="2584915"/>
    <lineage>
        <taxon>Eukaryota</taxon>
        <taxon>Metazoa</taxon>
        <taxon>Spiralia</taxon>
        <taxon>Lophotrochozoa</taxon>
        <taxon>Mollusca</taxon>
        <taxon>Gastropoda</taxon>
        <taxon>Heterobranchia</taxon>
        <taxon>Euthyneura</taxon>
        <taxon>Panpulmonata</taxon>
        <taxon>Eupulmonata</taxon>
        <taxon>Stylommatophora</taxon>
        <taxon>Helicina</taxon>
        <taxon>Discoidea</taxon>
        <taxon>Oreohelicidae</taxon>
        <taxon>Oreohelix</taxon>
    </lineage>
</organism>
<evidence type="ECO:0000313" key="19">
    <source>
        <dbReference type="EMBL" id="QCW57651.1"/>
    </source>
</evidence>
<keyword evidence="12 15" id="KW-0186">Copper</keyword>
<keyword evidence="8" id="KW-0460">Magnesium</keyword>
<dbReference type="InterPro" id="IPR045187">
    <property type="entry name" value="CcO_II"/>
</dbReference>
<dbReference type="PANTHER" id="PTHR22888">
    <property type="entry name" value="CYTOCHROME C OXIDASE, SUBUNIT II"/>
    <property type="match status" value="1"/>
</dbReference>
<evidence type="ECO:0000256" key="4">
    <source>
        <dbReference type="ARBA" id="ARBA00022448"/>
    </source>
</evidence>
<comment type="cofactor">
    <cofactor evidence="15">
        <name>Cu cation</name>
        <dbReference type="ChEBI" id="CHEBI:23378"/>
    </cofactor>
    <text evidence="15">Binds a copper A center.</text>
</comment>
<dbReference type="InterPro" id="IPR001505">
    <property type="entry name" value="Copper_CuA"/>
</dbReference>
<evidence type="ECO:0000256" key="15">
    <source>
        <dbReference type="RuleBase" id="RU000457"/>
    </source>
</evidence>
<dbReference type="InterPro" id="IPR011759">
    <property type="entry name" value="Cyt_c_oxidase_su2_TM_dom"/>
</dbReference>
<dbReference type="GO" id="GO:0005507">
    <property type="term" value="F:copper ion binding"/>
    <property type="evidence" value="ECO:0007669"/>
    <property type="project" value="InterPro"/>
</dbReference>
<feature type="transmembrane region" description="Helical" evidence="16">
    <location>
        <begin position="27"/>
        <end position="47"/>
    </location>
</feature>
<dbReference type="PRINTS" id="PR01166">
    <property type="entry name" value="CYCOXIDASEII"/>
</dbReference>
<dbReference type="GO" id="GO:0005743">
    <property type="term" value="C:mitochondrial inner membrane"/>
    <property type="evidence" value="ECO:0007669"/>
    <property type="project" value="UniProtKB-SubCell"/>
</dbReference>
<evidence type="ECO:0000256" key="13">
    <source>
        <dbReference type="ARBA" id="ARBA00023136"/>
    </source>
</evidence>
<feature type="domain" description="Cytochrome oxidase subunit II copper A binding" evidence="17">
    <location>
        <begin position="92"/>
        <end position="224"/>
    </location>
</feature>
<evidence type="ECO:0000256" key="7">
    <source>
        <dbReference type="ARBA" id="ARBA00022723"/>
    </source>
</evidence>
<comment type="similarity">
    <text evidence="2 15">Belongs to the cytochrome c oxidase subunit 2 family.</text>
</comment>
<evidence type="ECO:0000256" key="10">
    <source>
        <dbReference type="ARBA" id="ARBA00022982"/>
    </source>
</evidence>
<accession>A0A4Y5P314</accession>
<dbReference type="CDD" id="cd13912">
    <property type="entry name" value="CcO_II_C"/>
    <property type="match status" value="1"/>
</dbReference>
<feature type="domain" description="Cytochrome oxidase subunit II transmembrane region profile" evidence="18">
    <location>
        <begin position="1"/>
        <end position="91"/>
    </location>
</feature>
<keyword evidence="13 15" id="KW-0472">Membrane</keyword>
<dbReference type="PROSITE" id="PS50857">
    <property type="entry name" value="COX2_CUA"/>
    <property type="match status" value="1"/>
</dbReference>
<evidence type="ECO:0000256" key="16">
    <source>
        <dbReference type="SAM" id="Phobius"/>
    </source>
</evidence>
<evidence type="ECO:0000256" key="8">
    <source>
        <dbReference type="ARBA" id="ARBA00022842"/>
    </source>
</evidence>
<keyword evidence="5 15" id="KW-0679">Respiratory chain</keyword>
<comment type="catalytic activity">
    <reaction evidence="14">
        <text>4 Fe(II)-[cytochrome c] + O2 + 8 H(+)(in) = 4 Fe(III)-[cytochrome c] + 2 H2O + 4 H(+)(out)</text>
        <dbReference type="Rhea" id="RHEA:11436"/>
        <dbReference type="Rhea" id="RHEA-COMP:10350"/>
        <dbReference type="Rhea" id="RHEA-COMP:14399"/>
        <dbReference type="ChEBI" id="CHEBI:15377"/>
        <dbReference type="ChEBI" id="CHEBI:15378"/>
        <dbReference type="ChEBI" id="CHEBI:15379"/>
        <dbReference type="ChEBI" id="CHEBI:29033"/>
        <dbReference type="ChEBI" id="CHEBI:29034"/>
        <dbReference type="EC" id="7.1.1.9"/>
    </reaction>
    <physiologicalReaction direction="left-to-right" evidence="14">
        <dbReference type="Rhea" id="RHEA:11437"/>
    </physiologicalReaction>
</comment>
<keyword evidence="4 15" id="KW-0813">Transport</keyword>
<evidence type="ECO:0000256" key="14">
    <source>
        <dbReference type="ARBA" id="ARBA00049512"/>
    </source>
</evidence>
<dbReference type="InterPro" id="IPR034210">
    <property type="entry name" value="CcO_II_C"/>
</dbReference>
<name>A0A4Y5P314_9EUPU</name>
<protein>
    <recommendedName>
        <fullName evidence="3 15">Cytochrome c oxidase subunit 2</fullName>
    </recommendedName>
</protein>
<feature type="transmembrane region" description="Helical" evidence="16">
    <location>
        <begin position="59"/>
        <end position="78"/>
    </location>
</feature>
<comment type="subcellular location">
    <subcellularLocation>
        <location evidence="1">Membrane</location>
        <topology evidence="1">Multi-pass membrane protein</topology>
    </subcellularLocation>
    <subcellularLocation>
        <location evidence="15">Mitochondrion inner membrane</location>
        <topology evidence="15">Multi-pass membrane protein</topology>
    </subcellularLocation>
</comment>
<keyword evidence="9" id="KW-1278">Translocase</keyword>
<dbReference type="Gene3D" id="2.60.40.420">
    <property type="entry name" value="Cupredoxins - blue copper proteins"/>
    <property type="match status" value="1"/>
</dbReference>
<keyword evidence="6 15" id="KW-0812">Transmembrane</keyword>
<evidence type="ECO:0000256" key="9">
    <source>
        <dbReference type="ARBA" id="ARBA00022967"/>
    </source>
</evidence>
<dbReference type="RefSeq" id="YP_009668622.1">
    <property type="nucleotide sequence ID" value="NC_043790.1"/>
</dbReference>
<comment type="function">
    <text evidence="15">Component of the cytochrome c oxidase, the last enzyme in the mitochondrial electron transport chain which drives oxidative phosphorylation. The respiratory chain contains 3 multisubunit complexes succinate dehydrogenase (complex II, CII), ubiquinol-cytochrome c oxidoreductase (cytochrome b-c1 complex, complex III, CIII) and cytochrome c oxidase (complex IV, CIV), that cooperate to transfer electrons derived from NADH and succinate to molecular oxygen, creating an electrochemical gradient over the inner membrane that drives transmembrane transport and the ATP synthase. Cytochrome c oxidase is the component of the respiratory chain that catalyzes the reduction of oxygen to water. Electrons originating from reduced cytochrome c in the intermembrane space (IMS) are transferred via the dinuclear copper A center (CU(A)) of subunit 2 and heme A of subunit 1 to the active site in subunit 1, a binuclear center (BNC) formed by heme A3 and copper B (CU(B)). The BNC reduces molecular oxygen to 2 water molecules using 4 electrons from cytochrome c in the IMS and 4 protons from the mitochondrial matrix.</text>
</comment>
<evidence type="ECO:0000256" key="1">
    <source>
        <dbReference type="ARBA" id="ARBA00004141"/>
    </source>
</evidence>
<evidence type="ECO:0000256" key="6">
    <source>
        <dbReference type="ARBA" id="ARBA00022692"/>
    </source>
</evidence>
<dbReference type="AlphaFoldDB" id="A0A4Y5P314"/>
<dbReference type="InterPro" id="IPR002429">
    <property type="entry name" value="CcO_II-like_C"/>
</dbReference>
<dbReference type="GO" id="GO:0042773">
    <property type="term" value="P:ATP synthesis coupled electron transport"/>
    <property type="evidence" value="ECO:0007669"/>
    <property type="project" value="TreeGrafter"/>
</dbReference>
<gene>
    <name evidence="19" type="primary">cox2</name>
</gene>
<dbReference type="Pfam" id="PF02790">
    <property type="entry name" value="COX2_TM"/>
    <property type="match status" value="1"/>
</dbReference>
<dbReference type="GO" id="GO:0004129">
    <property type="term" value="F:cytochrome-c oxidase activity"/>
    <property type="evidence" value="ECO:0007669"/>
    <property type="project" value="UniProtKB-EC"/>
</dbReference>
<dbReference type="PROSITE" id="PS00078">
    <property type="entry name" value="COX2"/>
    <property type="match status" value="1"/>
</dbReference>
<geneLocation type="mitochondrion" evidence="19"/>